<keyword evidence="2 6" id="KW-0699">rRNA-binding</keyword>
<dbReference type="RefSeq" id="WP_014109249.1">
    <property type="nucleotide sequence ID" value="NC_016041.1"/>
</dbReference>
<name>G4QKS3_GLANF</name>
<dbReference type="AlphaFoldDB" id="G4QKS3"/>
<dbReference type="OrthoDB" id="5795446at2"/>
<sequence>MKKKTSNLTNLDSSEEDISFASLFDGVKPVKHDRHELSRKDRLLKLKQRQYSSNATEKKANAMFEFSDGFEASFSNNGPLKYVAEGERTDRVKQLRNGEIAPELLLDLHGMTAEAAKNEIAALLFVAHRKHYPCVCIMHGIGTGTLKRKVPSWLVQHPYVIGFHQATLEWGGNSAVLVLIKQNEEHKKYD</sequence>
<feature type="domain" description="Smr" evidence="7">
    <location>
        <begin position="106"/>
        <end position="181"/>
    </location>
</feature>
<dbReference type="GO" id="GO:0016787">
    <property type="term" value="F:hydrolase activity"/>
    <property type="evidence" value="ECO:0007669"/>
    <property type="project" value="UniProtKB-KW"/>
</dbReference>
<keyword evidence="1 6" id="KW-0540">Nuclease</keyword>
<dbReference type="HAMAP" id="MF_01042">
    <property type="entry name" value="SmrB"/>
    <property type="match status" value="1"/>
</dbReference>
<keyword evidence="5 6" id="KW-0694">RNA-binding</keyword>
<dbReference type="Pfam" id="PF01713">
    <property type="entry name" value="Smr"/>
    <property type="match status" value="1"/>
</dbReference>
<dbReference type="PROSITE" id="PS50828">
    <property type="entry name" value="SMR"/>
    <property type="match status" value="1"/>
</dbReference>
<organism evidence="8 9">
    <name type="scientific">Glaciecola nitratireducens (strain JCM 12485 / KCTC 12276 / FR1064)</name>
    <dbReference type="NCBI Taxonomy" id="1085623"/>
    <lineage>
        <taxon>Bacteria</taxon>
        <taxon>Pseudomonadati</taxon>
        <taxon>Pseudomonadota</taxon>
        <taxon>Gammaproteobacteria</taxon>
        <taxon>Alteromonadales</taxon>
        <taxon>Alteromonadaceae</taxon>
        <taxon>Brumicola</taxon>
    </lineage>
</organism>
<dbReference type="SUPFAM" id="SSF160443">
    <property type="entry name" value="SMR domain-like"/>
    <property type="match status" value="1"/>
</dbReference>
<dbReference type="InterPro" id="IPR036063">
    <property type="entry name" value="Smr_dom_sf"/>
</dbReference>
<keyword evidence="4 6" id="KW-0378">Hydrolase</keyword>
<dbReference type="EC" id="3.1.-.-" evidence="6"/>
<dbReference type="PANTHER" id="PTHR35562">
    <property type="entry name" value="DNA ENDONUCLEASE SMRA-RELATED"/>
    <property type="match status" value="1"/>
</dbReference>
<evidence type="ECO:0000256" key="1">
    <source>
        <dbReference type="ARBA" id="ARBA00022722"/>
    </source>
</evidence>
<dbReference type="SMART" id="SM00463">
    <property type="entry name" value="SMR"/>
    <property type="match status" value="1"/>
</dbReference>
<protein>
    <recommendedName>
        <fullName evidence="6">Ribosome rescue factor SmrB</fullName>
        <ecNumber evidence="6">3.1.-.-</ecNumber>
    </recommendedName>
</protein>
<dbReference type="Gene3D" id="3.30.1370.110">
    <property type="match status" value="1"/>
</dbReference>
<dbReference type="InterPro" id="IPR002625">
    <property type="entry name" value="Smr_dom"/>
</dbReference>
<keyword evidence="3 6" id="KW-0255">Endonuclease</keyword>
<dbReference type="KEGG" id="gni:GNIT_2275"/>
<dbReference type="GO" id="GO:0019843">
    <property type="term" value="F:rRNA binding"/>
    <property type="evidence" value="ECO:0007669"/>
    <property type="project" value="UniProtKB-UniRule"/>
</dbReference>
<dbReference type="InterPro" id="IPR022990">
    <property type="entry name" value="SmrB-like"/>
</dbReference>
<dbReference type="EMBL" id="CP003060">
    <property type="protein sequence ID" value="AEP30376.1"/>
    <property type="molecule type" value="Genomic_DNA"/>
</dbReference>
<proteinExistence type="inferred from homology"/>
<gene>
    <name evidence="6" type="primary">smrB</name>
    <name evidence="8" type="ordered locus">GNIT_2275</name>
</gene>
<evidence type="ECO:0000256" key="4">
    <source>
        <dbReference type="ARBA" id="ARBA00022801"/>
    </source>
</evidence>
<evidence type="ECO:0000256" key="2">
    <source>
        <dbReference type="ARBA" id="ARBA00022730"/>
    </source>
</evidence>
<dbReference type="eggNOG" id="COG2840">
    <property type="taxonomic scope" value="Bacteria"/>
</dbReference>
<dbReference type="PANTHER" id="PTHR35562:SF1">
    <property type="entry name" value="UPF0115 PROTEIN YFCN"/>
    <property type="match status" value="1"/>
</dbReference>
<evidence type="ECO:0000256" key="3">
    <source>
        <dbReference type="ARBA" id="ARBA00022759"/>
    </source>
</evidence>
<dbReference type="GO" id="GO:0072344">
    <property type="term" value="P:rescue of stalled ribosome"/>
    <property type="evidence" value="ECO:0007669"/>
    <property type="project" value="UniProtKB-UniRule"/>
</dbReference>
<comment type="similarity">
    <text evidence="6">Belongs to the SmrB family.</text>
</comment>
<keyword evidence="9" id="KW-1185">Reference proteome</keyword>
<dbReference type="Proteomes" id="UP000009282">
    <property type="component" value="Chromosome"/>
</dbReference>
<evidence type="ECO:0000313" key="9">
    <source>
        <dbReference type="Proteomes" id="UP000009282"/>
    </source>
</evidence>
<evidence type="ECO:0000313" key="8">
    <source>
        <dbReference type="EMBL" id="AEP30376.1"/>
    </source>
</evidence>
<dbReference type="NCBIfam" id="NF003432">
    <property type="entry name" value="PRK04946.1"/>
    <property type="match status" value="1"/>
</dbReference>
<comment type="subunit">
    <text evidence="6">Associates with collided ribosomes, but not with correctly translating polysomes.</text>
</comment>
<dbReference type="GO" id="GO:0004521">
    <property type="term" value="F:RNA endonuclease activity"/>
    <property type="evidence" value="ECO:0007669"/>
    <property type="project" value="UniProtKB-UniRule"/>
</dbReference>
<accession>G4QKS3</accession>
<dbReference type="HOGENOM" id="CLU_055978_4_0_6"/>
<comment type="function">
    <text evidence="6">Acts as a ribosome collision sensor. Detects stalled/collided disomes (pairs of ribosomes where the leading ribosome is stalled and a second ribosome has collided with it) and endonucleolytically cleaves mRNA at the 5' boundary of the stalled ribosome. Stalled/collided disomes form a new interface (primarily via the 30S subunits) that binds SmrB. Cleaved mRNA becomes available for tmRNA ligation, leading to ribosomal subunit dissociation and rescue of stalled ribosomes.</text>
</comment>
<reference evidence="8 9" key="1">
    <citation type="journal article" date="2011" name="J. Bacteriol.">
        <title>Complete genome sequence of seawater bacterium Glaciecola nitratireducens FR1064T.</title>
        <authorList>
            <person name="Bian F."/>
            <person name="Qin Q.L."/>
            <person name="Xie B.B."/>
            <person name="Shu Y.L."/>
            <person name="Zhang X.Y."/>
            <person name="Yu Y."/>
            <person name="Chen B."/>
            <person name="Chen X.L."/>
            <person name="Zhou B.C."/>
            <person name="Zhang Y.Z."/>
        </authorList>
    </citation>
    <scope>NUCLEOTIDE SEQUENCE [LARGE SCALE GENOMIC DNA]</scope>
    <source>
        <strain evidence="9">JCM 12485 / KCTC 12276 / FR1064</strain>
    </source>
</reference>
<evidence type="ECO:0000256" key="6">
    <source>
        <dbReference type="HAMAP-Rule" id="MF_01042"/>
    </source>
</evidence>
<evidence type="ECO:0000259" key="7">
    <source>
        <dbReference type="PROSITE" id="PS50828"/>
    </source>
</evidence>
<dbReference type="STRING" id="1085623.GNIT_2275"/>
<evidence type="ECO:0000256" key="5">
    <source>
        <dbReference type="ARBA" id="ARBA00022884"/>
    </source>
</evidence>